<sequence length="113" mass="12535">MPLRRVGAVCSLPSLRRIALGAVLLFDHYSQTSFTTGPEYSFERYRACLGGQSPRSERGISNVSVCMPHKPVDLVPLLHDLPTVAPVPRSVFASSIRKLFPEWLILGFDNILP</sequence>
<name>A0A4S2MXW1_9PEZI</name>
<gene>
    <name evidence="1" type="ORF">EX30DRAFT_262660</name>
</gene>
<organism evidence="1 2">
    <name type="scientific">Ascodesmis nigricans</name>
    <dbReference type="NCBI Taxonomy" id="341454"/>
    <lineage>
        <taxon>Eukaryota</taxon>
        <taxon>Fungi</taxon>
        <taxon>Dikarya</taxon>
        <taxon>Ascomycota</taxon>
        <taxon>Pezizomycotina</taxon>
        <taxon>Pezizomycetes</taxon>
        <taxon>Pezizales</taxon>
        <taxon>Ascodesmidaceae</taxon>
        <taxon>Ascodesmis</taxon>
    </lineage>
</organism>
<evidence type="ECO:0000313" key="2">
    <source>
        <dbReference type="Proteomes" id="UP000298138"/>
    </source>
</evidence>
<dbReference type="EMBL" id="ML220119">
    <property type="protein sequence ID" value="TGZ81426.1"/>
    <property type="molecule type" value="Genomic_DNA"/>
</dbReference>
<proteinExistence type="predicted"/>
<dbReference type="Proteomes" id="UP000298138">
    <property type="component" value="Unassembled WGS sequence"/>
</dbReference>
<keyword evidence="2" id="KW-1185">Reference proteome</keyword>
<reference evidence="1 2" key="1">
    <citation type="submission" date="2019-04" db="EMBL/GenBank/DDBJ databases">
        <title>Comparative genomics and transcriptomics to analyze fruiting body development in filamentous ascomycetes.</title>
        <authorList>
            <consortium name="DOE Joint Genome Institute"/>
            <person name="Lutkenhaus R."/>
            <person name="Traeger S."/>
            <person name="Breuer J."/>
            <person name="Kuo A."/>
            <person name="Lipzen A."/>
            <person name="Pangilinan J."/>
            <person name="Dilworth D."/>
            <person name="Sandor L."/>
            <person name="Poggeler S."/>
            <person name="Barry K."/>
            <person name="Grigoriev I.V."/>
            <person name="Nowrousian M."/>
        </authorList>
    </citation>
    <scope>NUCLEOTIDE SEQUENCE [LARGE SCALE GENOMIC DNA]</scope>
    <source>
        <strain evidence="1 2">CBS 389.68</strain>
    </source>
</reference>
<evidence type="ECO:0000313" key="1">
    <source>
        <dbReference type="EMBL" id="TGZ81426.1"/>
    </source>
</evidence>
<dbReference type="AlphaFoldDB" id="A0A4S2MXW1"/>
<accession>A0A4S2MXW1</accession>
<protein>
    <submittedName>
        <fullName evidence="1">Uncharacterized protein</fullName>
    </submittedName>
</protein>
<dbReference type="InParanoid" id="A0A4S2MXW1"/>